<dbReference type="GO" id="GO:0005730">
    <property type="term" value="C:nucleolus"/>
    <property type="evidence" value="ECO:0007669"/>
    <property type="project" value="Ensembl"/>
</dbReference>
<dbReference type="EMBL" id="AGCU01052928">
    <property type="status" value="NOT_ANNOTATED_CDS"/>
    <property type="molecule type" value="Genomic_DNA"/>
</dbReference>
<sequence>MFIWSYDILKMSDVKQRKKPVPSSKHNEEPQKQSNYGMLSNPRSGRNSPSSFWIDSRTVLNLLSLFACLLLTWFLYQQSGQLAHMEKEYRLLQLEAGKCQNMEDKVNFISEKLESSESVLQEATSSISMVTQFEQEVSTLRNIMQDIQTSEQTFSEKMQSINETFQNVMDSWKRSLDEMNANTSSLKSEAKFIHTEVMAQINTADQNIKSLSERLKELEDSTLRNIKTLKRQEDDELSRVEQQLELDTKTVEKLEEEQNALLAKDTDLSQQLTDYEPKIEECKSHLPIVENAIQSILRVSSELTGIEKKMEDLTLQIYTMEDEMLKTVSSIMEMQKVLESMQYDNNILKLQNEIIVLKEKVYDITLSSNTREVPLDYSLENEQNDGGDK</sequence>
<dbReference type="eggNOG" id="ENOG502RXC3">
    <property type="taxonomic scope" value="Eukaryota"/>
</dbReference>
<dbReference type="GeneTree" id="ENSGT00500000045001"/>
<name>K7G0D3_PELSI</name>
<dbReference type="EMBL" id="AGCU01052927">
    <property type="status" value="NOT_ANNOTATED_CDS"/>
    <property type="molecule type" value="Genomic_DNA"/>
</dbReference>
<evidence type="ECO:0000313" key="3">
    <source>
        <dbReference type="Ensembl" id="ENSPSIP00000013743.1"/>
    </source>
</evidence>
<feature type="region of interest" description="Disordered" evidence="2">
    <location>
        <begin position="15"/>
        <end position="44"/>
    </location>
</feature>
<dbReference type="PANTHER" id="PTHR21734">
    <property type="entry name" value="INHIBITOR OF NUCLEAR FACTOR KAPPA-B KINASE-INTERACTING PROTEIN"/>
    <property type="match status" value="1"/>
</dbReference>
<dbReference type="Proteomes" id="UP000007267">
    <property type="component" value="Unassembled WGS sequence"/>
</dbReference>
<dbReference type="STRING" id="13735.ENSPSIP00000013743"/>
<reference evidence="3" key="4">
    <citation type="submission" date="2025-09" db="UniProtKB">
        <authorList>
            <consortium name="Ensembl"/>
        </authorList>
    </citation>
    <scope>IDENTIFICATION</scope>
</reference>
<dbReference type="InterPro" id="IPR024152">
    <property type="entry name" value="Inh_kappa-B_kinase-int"/>
</dbReference>
<dbReference type="AlphaFoldDB" id="K7G0D3"/>
<proteinExistence type="predicted"/>
<keyword evidence="1" id="KW-0175">Coiled coil</keyword>
<reference evidence="4" key="1">
    <citation type="submission" date="2011-10" db="EMBL/GenBank/DDBJ databases">
        <authorList>
            <consortium name="Soft-shell Turtle Genome Consortium"/>
        </authorList>
    </citation>
    <scope>NUCLEOTIDE SEQUENCE [LARGE SCALE GENOMIC DNA]</scope>
    <source>
        <strain evidence="4">Daiwa-1</strain>
    </source>
</reference>
<dbReference type="Ensembl" id="ENSPSIT00000013807.1">
    <property type="protein sequence ID" value="ENSPSIP00000013743.1"/>
    <property type="gene ID" value="ENSPSIG00000012344.1"/>
</dbReference>
<dbReference type="HOGENOM" id="CLU_061486_1_0_1"/>
<accession>K7G0D3</accession>
<evidence type="ECO:0000313" key="4">
    <source>
        <dbReference type="Proteomes" id="UP000007267"/>
    </source>
</evidence>
<feature type="coiled-coil region" evidence="1">
    <location>
        <begin position="162"/>
        <end position="271"/>
    </location>
</feature>
<gene>
    <name evidence="3" type="primary">IKBIP</name>
</gene>
<dbReference type="GO" id="GO:0005783">
    <property type="term" value="C:endoplasmic reticulum"/>
    <property type="evidence" value="ECO:0007669"/>
    <property type="project" value="Ensembl"/>
</dbReference>
<protein>
    <submittedName>
        <fullName evidence="3">IKBKB interacting protein</fullName>
    </submittedName>
</protein>
<reference evidence="4" key="2">
    <citation type="journal article" date="2013" name="Nat. Genet.">
        <title>The draft genomes of soft-shell turtle and green sea turtle yield insights into the development and evolution of the turtle-specific body plan.</title>
        <authorList>
            <person name="Wang Z."/>
            <person name="Pascual-Anaya J."/>
            <person name="Zadissa A."/>
            <person name="Li W."/>
            <person name="Niimura Y."/>
            <person name="Huang Z."/>
            <person name="Li C."/>
            <person name="White S."/>
            <person name="Xiong Z."/>
            <person name="Fang D."/>
            <person name="Wang B."/>
            <person name="Ming Y."/>
            <person name="Chen Y."/>
            <person name="Zheng Y."/>
            <person name="Kuraku S."/>
            <person name="Pignatelli M."/>
            <person name="Herrero J."/>
            <person name="Beal K."/>
            <person name="Nozawa M."/>
            <person name="Li Q."/>
            <person name="Wang J."/>
            <person name="Zhang H."/>
            <person name="Yu L."/>
            <person name="Shigenobu S."/>
            <person name="Wang J."/>
            <person name="Liu J."/>
            <person name="Flicek P."/>
            <person name="Searle S."/>
            <person name="Wang J."/>
            <person name="Kuratani S."/>
            <person name="Yin Y."/>
            <person name="Aken B."/>
            <person name="Zhang G."/>
            <person name="Irie N."/>
        </authorList>
    </citation>
    <scope>NUCLEOTIDE SEQUENCE [LARGE SCALE GENOMIC DNA]</scope>
    <source>
        <strain evidence="4">Daiwa-1</strain>
    </source>
</reference>
<organism evidence="3 4">
    <name type="scientific">Pelodiscus sinensis</name>
    <name type="common">Chinese softshell turtle</name>
    <name type="synonym">Trionyx sinensis</name>
    <dbReference type="NCBI Taxonomy" id="13735"/>
    <lineage>
        <taxon>Eukaryota</taxon>
        <taxon>Metazoa</taxon>
        <taxon>Chordata</taxon>
        <taxon>Craniata</taxon>
        <taxon>Vertebrata</taxon>
        <taxon>Euteleostomi</taxon>
        <taxon>Archelosauria</taxon>
        <taxon>Testudinata</taxon>
        <taxon>Testudines</taxon>
        <taxon>Cryptodira</taxon>
        <taxon>Trionychia</taxon>
        <taxon>Trionychidae</taxon>
        <taxon>Pelodiscus</taxon>
    </lineage>
</organism>
<dbReference type="PANTHER" id="PTHR21734:SF11">
    <property type="entry name" value="INHIBITOR OF NUCLEAR FACTOR KAPPA-B KINASE-INTERACTING PROTEIN"/>
    <property type="match status" value="1"/>
</dbReference>
<evidence type="ECO:0000256" key="2">
    <source>
        <dbReference type="SAM" id="MobiDB-lite"/>
    </source>
</evidence>
<dbReference type="OMA" id="LTLQMFN"/>
<evidence type="ECO:0000256" key="1">
    <source>
        <dbReference type="SAM" id="Coils"/>
    </source>
</evidence>
<keyword evidence="4" id="KW-1185">Reference proteome</keyword>
<reference evidence="3" key="3">
    <citation type="submission" date="2025-08" db="UniProtKB">
        <authorList>
            <consortium name="Ensembl"/>
        </authorList>
    </citation>
    <scope>IDENTIFICATION</scope>
</reference>